<dbReference type="RefSeq" id="WP_367955334.1">
    <property type="nucleotide sequence ID" value="NZ_JBDPGJ010000004.1"/>
</dbReference>
<gene>
    <name evidence="4" type="ORF">ABGN05_17480</name>
</gene>
<evidence type="ECO:0000256" key="1">
    <source>
        <dbReference type="ARBA" id="ARBA00006484"/>
    </source>
</evidence>
<accession>A0ABV3SN86</accession>
<dbReference type="EMBL" id="JBDPGJ010000004">
    <property type="protein sequence ID" value="MEX0407454.1"/>
    <property type="molecule type" value="Genomic_DNA"/>
</dbReference>
<dbReference type="PROSITE" id="PS00061">
    <property type="entry name" value="ADH_SHORT"/>
    <property type="match status" value="1"/>
</dbReference>
<evidence type="ECO:0000259" key="3">
    <source>
        <dbReference type="SMART" id="SM00822"/>
    </source>
</evidence>
<dbReference type="Gene3D" id="3.40.50.720">
    <property type="entry name" value="NAD(P)-binding Rossmann-like Domain"/>
    <property type="match status" value="1"/>
</dbReference>
<dbReference type="SMART" id="SM00822">
    <property type="entry name" value="PKS_KR"/>
    <property type="match status" value="1"/>
</dbReference>
<dbReference type="CDD" id="cd05233">
    <property type="entry name" value="SDR_c"/>
    <property type="match status" value="1"/>
</dbReference>
<name>A0ABV3SN86_9HYPH</name>
<dbReference type="Pfam" id="PF13561">
    <property type="entry name" value="adh_short_C2"/>
    <property type="match status" value="1"/>
</dbReference>
<sequence>MISYGLKDRTIAITGGASGIGRAAALMLARDGSNVGIIDVNGGNIDKVLAEIREHGVKASGFVADVRDAGQIRQAAERFEQELGAVDGLFACAGISNTAPAETMEEAAFEDVIDINLKGAFLSCREFGRRMIERGRGSIVVISSVDGLGGHPGRISYVSSKHAVNGLAKNLALEWGRHGVRVNAIAPGFVDTPLLRASMPAKFITGVVEDRMPLGRMAAPEEIASIALMLLSDAATYVTGAVVPIDGGLTAGYFTARRGGDYSSKKLLEAGIYSE</sequence>
<dbReference type="PANTHER" id="PTHR42760:SF133">
    <property type="entry name" value="3-OXOACYL-[ACYL-CARRIER-PROTEIN] REDUCTASE"/>
    <property type="match status" value="1"/>
</dbReference>
<proteinExistence type="inferred from homology"/>
<dbReference type="InterPro" id="IPR002347">
    <property type="entry name" value="SDR_fam"/>
</dbReference>
<evidence type="ECO:0000313" key="5">
    <source>
        <dbReference type="Proteomes" id="UP001556692"/>
    </source>
</evidence>
<feature type="domain" description="Ketoreductase" evidence="3">
    <location>
        <begin position="9"/>
        <end position="188"/>
    </location>
</feature>
<dbReference type="InterPro" id="IPR057326">
    <property type="entry name" value="KR_dom"/>
</dbReference>
<keyword evidence="5" id="KW-1185">Reference proteome</keyword>
<organism evidence="4 5">
    <name type="scientific">Aquibium pacificus</name>
    <dbReference type="NCBI Taxonomy" id="3153579"/>
    <lineage>
        <taxon>Bacteria</taxon>
        <taxon>Pseudomonadati</taxon>
        <taxon>Pseudomonadota</taxon>
        <taxon>Alphaproteobacteria</taxon>
        <taxon>Hyphomicrobiales</taxon>
        <taxon>Phyllobacteriaceae</taxon>
        <taxon>Aquibium</taxon>
    </lineage>
</organism>
<dbReference type="SUPFAM" id="SSF51735">
    <property type="entry name" value="NAD(P)-binding Rossmann-fold domains"/>
    <property type="match status" value="1"/>
</dbReference>
<evidence type="ECO:0000256" key="2">
    <source>
        <dbReference type="ARBA" id="ARBA00023002"/>
    </source>
</evidence>
<dbReference type="InterPro" id="IPR036291">
    <property type="entry name" value="NAD(P)-bd_dom_sf"/>
</dbReference>
<dbReference type="Proteomes" id="UP001556692">
    <property type="component" value="Unassembled WGS sequence"/>
</dbReference>
<comment type="similarity">
    <text evidence="1">Belongs to the short-chain dehydrogenases/reductases (SDR) family.</text>
</comment>
<dbReference type="PRINTS" id="PR00080">
    <property type="entry name" value="SDRFAMILY"/>
</dbReference>
<keyword evidence="2" id="KW-0560">Oxidoreductase</keyword>
<dbReference type="InterPro" id="IPR020904">
    <property type="entry name" value="Sc_DH/Rdtase_CS"/>
</dbReference>
<reference evidence="4 5" key="1">
    <citation type="submission" date="2024-05" db="EMBL/GenBank/DDBJ databases">
        <authorList>
            <person name="Jiang F."/>
        </authorList>
    </citation>
    <scope>NUCLEOTIDE SEQUENCE [LARGE SCALE GENOMIC DNA]</scope>
    <source>
        <strain evidence="4 5">LZ166</strain>
    </source>
</reference>
<comment type="caution">
    <text evidence="4">The sequence shown here is derived from an EMBL/GenBank/DDBJ whole genome shotgun (WGS) entry which is preliminary data.</text>
</comment>
<dbReference type="PRINTS" id="PR00081">
    <property type="entry name" value="GDHRDH"/>
</dbReference>
<dbReference type="PANTHER" id="PTHR42760">
    <property type="entry name" value="SHORT-CHAIN DEHYDROGENASES/REDUCTASES FAMILY MEMBER"/>
    <property type="match status" value="1"/>
</dbReference>
<protein>
    <submittedName>
        <fullName evidence="4">SDR family NAD(P)-dependent oxidoreductase</fullName>
    </submittedName>
</protein>
<evidence type="ECO:0000313" key="4">
    <source>
        <dbReference type="EMBL" id="MEX0407454.1"/>
    </source>
</evidence>